<dbReference type="InterPro" id="IPR001584">
    <property type="entry name" value="Integrase_cat-core"/>
</dbReference>
<keyword evidence="3" id="KW-0863">Zinc-finger</keyword>
<dbReference type="InterPro" id="IPR001878">
    <property type="entry name" value="Znf_CCHC"/>
</dbReference>
<dbReference type="Pfam" id="PF00665">
    <property type="entry name" value="rve"/>
    <property type="match status" value="1"/>
</dbReference>
<dbReference type="InterPro" id="IPR036875">
    <property type="entry name" value="Znf_CCHC_sf"/>
</dbReference>
<feature type="region of interest" description="Disordered" evidence="4">
    <location>
        <begin position="388"/>
        <end position="415"/>
    </location>
</feature>
<dbReference type="Gene3D" id="4.10.60.10">
    <property type="entry name" value="Zinc finger, CCHC-type"/>
    <property type="match status" value="1"/>
</dbReference>
<evidence type="ECO:0000259" key="6">
    <source>
        <dbReference type="PROSITE" id="PS50994"/>
    </source>
</evidence>
<evidence type="ECO:0000313" key="7">
    <source>
        <dbReference type="EMBL" id="BBH04919.1"/>
    </source>
</evidence>
<dbReference type="GO" id="GO:0008270">
    <property type="term" value="F:zinc ion binding"/>
    <property type="evidence" value="ECO:0007669"/>
    <property type="project" value="UniProtKB-KW"/>
</dbReference>
<name>A0A4Y1RKY5_PRUDU</name>
<accession>A0A4Y1RKY5</accession>
<feature type="compositionally biased region" description="Basic residues" evidence="4">
    <location>
        <begin position="25"/>
        <end position="39"/>
    </location>
</feature>
<dbReference type="PROSITE" id="PS50158">
    <property type="entry name" value="ZF_CCHC"/>
    <property type="match status" value="1"/>
</dbReference>
<evidence type="ECO:0000256" key="2">
    <source>
        <dbReference type="ARBA" id="ARBA00022801"/>
    </source>
</evidence>
<feature type="region of interest" description="Disordered" evidence="4">
    <location>
        <begin position="21"/>
        <end position="42"/>
    </location>
</feature>
<feature type="domain" description="CCHC-type" evidence="5">
    <location>
        <begin position="57"/>
        <end position="72"/>
    </location>
</feature>
<evidence type="ECO:0000256" key="1">
    <source>
        <dbReference type="ARBA" id="ARBA00022723"/>
    </source>
</evidence>
<dbReference type="Pfam" id="PF13976">
    <property type="entry name" value="gag_pre-integrs"/>
    <property type="match status" value="1"/>
</dbReference>
<dbReference type="SUPFAM" id="SSF56672">
    <property type="entry name" value="DNA/RNA polymerases"/>
    <property type="match status" value="1"/>
</dbReference>
<evidence type="ECO:0000256" key="3">
    <source>
        <dbReference type="PROSITE-ProRule" id="PRU00047"/>
    </source>
</evidence>
<dbReference type="SUPFAM" id="SSF57756">
    <property type="entry name" value="Retrovirus zinc finger-like domains"/>
    <property type="match status" value="1"/>
</dbReference>
<evidence type="ECO:0000259" key="5">
    <source>
        <dbReference type="PROSITE" id="PS50158"/>
    </source>
</evidence>
<protein>
    <submittedName>
        <fullName evidence="7">ADP glucose pyrophosphorylase large subunit 1</fullName>
    </submittedName>
</protein>
<dbReference type="PROSITE" id="PS50994">
    <property type="entry name" value="INTEGRASE"/>
    <property type="match status" value="1"/>
</dbReference>
<proteinExistence type="predicted"/>
<dbReference type="SUPFAM" id="SSF53098">
    <property type="entry name" value="Ribonuclease H-like"/>
    <property type="match status" value="1"/>
</dbReference>
<dbReference type="InterPro" id="IPR039537">
    <property type="entry name" value="Retrotran_Ty1/copia-like"/>
</dbReference>
<dbReference type="InterPro" id="IPR013103">
    <property type="entry name" value="RVT_2"/>
</dbReference>
<dbReference type="GO" id="GO:0016787">
    <property type="term" value="F:hydrolase activity"/>
    <property type="evidence" value="ECO:0007669"/>
    <property type="project" value="UniProtKB-KW"/>
</dbReference>
<organism evidence="7">
    <name type="scientific">Prunus dulcis</name>
    <name type="common">Almond</name>
    <name type="synonym">Amygdalus dulcis</name>
    <dbReference type="NCBI Taxonomy" id="3755"/>
    <lineage>
        <taxon>Eukaryota</taxon>
        <taxon>Viridiplantae</taxon>
        <taxon>Streptophyta</taxon>
        <taxon>Embryophyta</taxon>
        <taxon>Tracheophyta</taxon>
        <taxon>Spermatophyta</taxon>
        <taxon>Magnoliopsida</taxon>
        <taxon>eudicotyledons</taxon>
        <taxon>Gunneridae</taxon>
        <taxon>Pentapetalae</taxon>
        <taxon>rosids</taxon>
        <taxon>fabids</taxon>
        <taxon>Rosales</taxon>
        <taxon>Rosaceae</taxon>
        <taxon>Amygdaloideae</taxon>
        <taxon>Amygdaleae</taxon>
        <taxon>Prunus</taxon>
    </lineage>
</organism>
<dbReference type="Pfam" id="PF25597">
    <property type="entry name" value="SH3_retrovirus"/>
    <property type="match status" value="1"/>
</dbReference>
<dbReference type="CDD" id="cd09272">
    <property type="entry name" value="RNase_HI_RT_Ty1"/>
    <property type="match status" value="1"/>
</dbReference>
<dbReference type="GO" id="GO:0003676">
    <property type="term" value="F:nucleic acid binding"/>
    <property type="evidence" value="ECO:0007669"/>
    <property type="project" value="InterPro"/>
</dbReference>
<keyword evidence="2" id="KW-0378">Hydrolase</keyword>
<dbReference type="InterPro" id="IPR036397">
    <property type="entry name" value="RNaseH_sf"/>
</dbReference>
<dbReference type="EMBL" id="AP019302">
    <property type="protein sequence ID" value="BBH04919.1"/>
    <property type="molecule type" value="Genomic_DNA"/>
</dbReference>
<dbReference type="Gene3D" id="3.30.420.10">
    <property type="entry name" value="Ribonuclease H-like superfamily/Ribonuclease H"/>
    <property type="match status" value="1"/>
</dbReference>
<gene>
    <name evidence="7" type="ORF">Prudu_016174</name>
</gene>
<evidence type="ECO:0000256" key="4">
    <source>
        <dbReference type="SAM" id="MobiDB-lite"/>
    </source>
</evidence>
<dbReference type="InterPro" id="IPR012337">
    <property type="entry name" value="RNaseH-like_sf"/>
</dbReference>
<dbReference type="Pfam" id="PF07727">
    <property type="entry name" value="RVT_2"/>
    <property type="match status" value="1"/>
</dbReference>
<dbReference type="InterPro" id="IPR057670">
    <property type="entry name" value="SH3_retrovirus"/>
</dbReference>
<dbReference type="InterPro" id="IPR043502">
    <property type="entry name" value="DNA/RNA_pol_sf"/>
</dbReference>
<dbReference type="PANTHER" id="PTHR42648">
    <property type="entry name" value="TRANSPOSASE, PUTATIVE-RELATED"/>
    <property type="match status" value="1"/>
</dbReference>
<sequence>MTSYVVEEQALKVSTYEGITSSGRGRGRGGFRGSGRGRGRQLSYNQGAQFDKASVECYYCHKLGHYQYECPDKEKETKVNFAETEGEILFMAHIGKKEFSSEKGLIAEAKMTTNRMFPLHLQYDAQKCLSTRMQDPTWLWHLRYGHLSFKGLKTLHEKNMMEGLPKINCPTEMCEDCIVGKQHRDSFPQGKAWRAEQILQLVHSDICGPINPTSNGNKRYFITFIDDYSRKTWIYFLQEKFEAFVVFKSFKARVEKEYGKYIQILRTDRGGEFNSHNFASFCELHGIRWQLIAAYTPQQNGVAERKNQTIMNMAFQRLSGQKQSIGVFMCSTEALPLLPSVDHFRIFWCIAYAHVPDEKRTKLDKSVKCVFIGVSEESKAYRKHMGLEQHRTTEAGGEITQPLQPPLESQGSESQLQLPCQSLAEALPSSSARVSIPNEVQAPSSEPQRQRKRPSWMIDYVSGDELSNEDTTAYFALFAGSDPILFAEAVKEEKWKKAMDAEIQAIEKNETWERTNLPEGQKTIGVKWVYKTKLNEKGEIDKFKARLVVKGYNQEHGVDYQEIFDPVARQDTIRLVVSFAAQNSWPIFQLDVKSAFLNGKLLEQVYIEQPPGYMIKGNKHEVYRLKNALYGLKQAPRAWYSCIEAYFEKAGFNKCPYEHTLFIKSGAEGKILIVCLYVDDLIFTGNDEAMFVDFKNSIMADFDMTDLGKMKYYLGIEVIQTATGYFIGQKKYAQEVLERFHMENCNPVVTPTEPGLKLSRDLDGERVDSTYFKQIVGSLMYLTATRPDIMYMERPTELHLRAAKRVFSYLKGTIDFGIFYKKNGGPILTGFTDRDYADDLDDRRSAISWASKKQQVVTLSTTETEFVSATTYACQAIWLRRILEELQFYQHGLTVIHCDNSSTIKLSRNPILHGRSKHIDVRYHFLRDLVAEETIDLVYCRSEDQVADILTKLLKLEAFEKLRGLLGVCSSSFLN</sequence>
<dbReference type="AlphaFoldDB" id="A0A4Y1RKY5"/>
<keyword evidence="3" id="KW-0862">Zinc</keyword>
<dbReference type="InterPro" id="IPR025724">
    <property type="entry name" value="GAG-pre-integrase_dom"/>
</dbReference>
<reference evidence="7" key="1">
    <citation type="journal article" date="2019" name="Science">
        <title>Mutation of a bHLH transcription factor allowed almond domestication.</title>
        <authorList>
            <person name="Sanchez-Perez R."/>
            <person name="Pavan S."/>
            <person name="Mazzeo R."/>
            <person name="Moldovan C."/>
            <person name="Aiese Cigliano R."/>
            <person name="Del Cueto J."/>
            <person name="Ricciardi F."/>
            <person name="Lotti C."/>
            <person name="Ricciardi L."/>
            <person name="Dicenta F."/>
            <person name="Lopez-Marques R.L."/>
            <person name="Lindberg Moller B."/>
        </authorList>
    </citation>
    <scope>NUCLEOTIDE SEQUENCE</scope>
</reference>
<feature type="domain" description="Integrase catalytic" evidence="6">
    <location>
        <begin position="184"/>
        <end position="364"/>
    </location>
</feature>
<dbReference type="PANTHER" id="PTHR42648:SF18">
    <property type="entry name" value="RETROTRANSPOSON, UNCLASSIFIED-LIKE PROTEIN"/>
    <property type="match status" value="1"/>
</dbReference>
<keyword evidence="1" id="KW-0479">Metal-binding</keyword>
<dbReference type="GO" id="GO:0015074">
    <property type="term" value="P:DNA integration"/>
    <property type="evidence" value="ECO:0007669"/>
    <property type="project" value="InterPro"/>
</dbReference>